<reference evidence="3" key="1">
    <citation type="submission" date="2017-03" db="EMBL/GenBank/DDBJ databases">
        <title>Genomes of endolithic fungi from Antarctica.</title>
        <authorList>
            <person name="Coleine C."/>
            <person name="Masonjones S."/>
            <person name="Stajich J.E."/>
        </authorList>
    </citation>
    <scope>NUCLEOTIDE SEQUENCE [LARGE SCALE GENOMIC DNA]</scope>
    <source>
        <strain evidence="3">CCFEE 5527</strain>
    </source>
</reference>
<feature type="region of interest" description="Disordered" evidence="1">
    <location>
        <begin position="30"/>
        <end position="103"/>
    </location>
</feature>
<dbReference type="InParanoid" id="A0A1V8SML9"/>
<feature type="compositionally biased region" description="Basic and acidic residues" evidence="1">
    <location>
        <begin position="40"/>
        <end position="75"/>
    </location>
</feature>
<accession>A0A1V8SML9</accession>
<dbReference type="Proteomes" id="UP000192596">
    <property type="component" value="Unassembled WGS sequence"/>
</dbReference>
<dbReference type="EMBL" id="NAJO01000035">
    <property type="protein sequence ID" value="OQO00415.1"/>
    <property type="molecule type" value="Genomic_DNA"/>
</dbReference>
<evidence type="ECO:0000313" key="2">
    <source>
        <dbReference type="EMBL" id="OQO00415.1"/>
    </source>
</evidence>
<gene>
    <name evidence="2" type="ORF">B0A48_13764</name>
</gene>
<protein>
    <submittedName>
        <fullName evidence="2">Uncharacterized protein</fullName>
    </submittedName>
</protein>
<evidence type="ECO:0000256" key="1">
    <source>
        <dbReference type="SAM" id="MobiDB-lite"/>
    </source>
</evidence>
<keyword evidence="3" id="KW-1185">Reference proteome</keyword>
<sequence>MSAADELVSPVTTERPILTLTSASINTEPVELESTPVSPDKVKAMRRTSRDDLLRDMSPEEVEKRDALLKERKSDPAVMVDIPQTPGAEELEKSGATATEDGTVAAQSNVQVAAV</sequence>
<dbReference type="OrthoDB" id="5310629at2759"/>
<name>A0A1V8SML9_9PEZI</name>
<comment type="caution">
    <text evidence="2">The sequence shown here is derived from an EMBL/GenBank/DDBJ whole genome shotgun (WGS) entry which is preliminary data.</text>
</comment>
<dbReference type="AlphaFoldDB" id="A0A1V8SML9"/>
<organism evidence="2 3">
    <name type="scientific">Cryoendolithus antarcticus</name>
    <dbReference type="NCBI Taxonomy" id="1507870"/>
    <lineage>
        <taxon>Eukaryota</taxon>
        <taxon>Fungi</taxon>
        <taxon>Dikarya</taxon>
        <taxon>Ascomycota</taxon>
        <taxon>Pezizomycotina</taxon>
        <taxon>Dothideomycetes</taxon>
        <taxon>Dothideomycetidae</taxon>
        <taxon>Cladosporiales</taxon>
        <taxon>Cladosporiaceae</taxon>
        <taxon>Cryoendolithus</taxon>
    </lineage>
</organism>
<evidence type="ECO:0000313" key="3">
    <source>
        <dbReference type="Proteomes" id="UP000192596"/>
    </source>
</evidence>
<proteinExistence type="predicted"/>